<protein>
    <submittedName>
        <fullName evidence="1">Uncharacterized protein</fullName>
    </submittedName>
</protein>
<reference evidence="1" key="2">
    <citation type="submission" date="2015-07" db="EMBL/GenBank/DDBJ databases">
        <authorList>
            <person name="Noorani M."/>
        </authorList>
    </citation>
    <scope>NUCLEOTIDE SEQUENCE</scope>
    <source>
        <strain evidence="1">Yugu1</strain>
    </source>
</reference>
<organism evidence="1">
    <name type="scientific">Setaria italica</name>
    <name type="common">Foxtail millet</name>
    <name type="synonym">Panicum italicum</name>
    <dbReference type="NCBI Taxonomy" id="4555"/>
    <lineage>
        <taxon>Eukaryota</taxon>
        <taxon>Viridiplantae</taxon>
        <taxon>Streptophyta</taxon>
        <taxon>Embryophyta</taxon>
        <taxon>Tracheophyta</taxon>
        <taxon>Spermatophyta</taxon>
        <taxon>Magnoliopsida</taxon>
        <taxon>Liliopsida</taxon>
        <taxon>Poales</taxon>
        <taxon>Poaceae</taxon>
        <taxon>PACMAD clade</taxon>
        <taxon>Panicoideae</taxon>
        <taxon>Panicodae</taxon>
        <taxon>Paniceae</taxon>
        <taxon>Cenchrinae</taxon>
        <taxon>Setaria</taxon>
    </lineage>
</organism>
<dbReference type="AlphaFoldDB" id="A0A368SMW7"/>
<gene>
    <name evidence="1" type="ORF">SETIT_9G319700v2</name>
</gene>
<accession>A0A368SMW7</accession>
<sequence>MPPFSCSPGGKFLQQPWPPPIVIVKDERHEFELKSQSEIDGQMAQIRTWEGMNSVSLTHDRLFLLELDDNKEIVQAAMLLMSPWPPRRCEMVLLHLCASCLSVWPPAQQTVLSKGVELCLMPWSLFSYHCAKSHMEKSWIRSLLAISMHILETTRIRAWMVWCFHSEQISVIYLLSCSDGKLGRGFLNWLLELFENAIRSRVYSKECWQSMLFVRCDNCKYNECKCACTTTTSSIICRGEELVIVTGNVLWEITLWLSLQGDTNAVYENWYSGWVKISFEDMHRTSSYLVVRK</sequence>
<dbReference type="EMBL" id="CM003536">
    <property type="protein sequence ID" value="RCV43765.1"/>
    <property type="molecule type" value="Genomic_DNA"/>
</dbReference>
<evidence type="ECO:0000313" key="1">
    <source>
        <dbReference type="EMBL" id="RCV43765.1"/>
    </source>
</evidence>
<proteinExistence type="predicted"/>
<name>A0A368SMW7_SETIT</name>
<reference evidence="1" key="1">
    <citation type="journal article" date="2012" name="Nat. Biotechnol.">
        <title>Reference genome sequence of the model plant Setaria.</title>
        <authorList>
            <person name="Bennetzen J.L."/>
            <person name="Schmutz J."/>
            <person name="Wang H."/>
            <person name="Percifield R."/>
            <person name="Hawkins J."/>
            <person name="Pontaroli A.C."/>
            <person name="Estep M."/>
            <person name="Feng L."/>
            <person name="Vaughn J.N."/>
            <person name="Grimwood J."/>
            <person name="Jenkins J."/>
            <person name="Barry K."/>
            <person name="Lindquist E."/>
            <person name="Hellsten U."/>
            <person name="Deshpande S."/>
            <person name="Wang X."/>
            <person name="Wu X."/>
            <person name="Mitros T."/>
            <person name="Triplett J."/>
            <person name="Yang X."/>
            <person name="Ye C.Y."/>
            <person name="Mauro-Herrera M."/>
            <person name="Wang L."/>
            <person name="Li P."/>
            <person name="Sharma M."/>
            <person name="Sharma R."/>
            <person name="Ronald P.C."/>
            <person name="Panaud O."/>
            <person name="Kellogg E.A."/>
            <person name="Brutnell T.P."/>
            <person name="Doust A.N."/>
            <person name="Tuskan G.A."/>
            <person name="Rokhsar D."/>
            <person name="Devos K.M."/>
        </authorList>
    </citation>
    <scope>NUCLEOTIDE SEQUENCE [LARGE SCALE GENOMIC DNA]</scope>
    <source>
        <strain evidence="1">Yugu1</strain>
    </source>
</reference>